<protein>
    <submittedName>
        <fullName evidence="1">Uncharacterized protein</fullName>
    </submittedName>
</protein>
<evidence type="ECO:0000313" key="1">
    <source>
        <dbReference type="EMBL" id="EGI58608.1"/>
    </source>
</evidence>
<dbReference type="AlphaFoldDB" id="F4X4L8"/>
<sequence length="82" mass="9478">MYKLQNDPMINNGARALSSVSAINTESSAAAKVLYPFKEREERTWLWNLLLDDERGRMFIETLDIVYEDMESLTMLDVANTM</sequence>
<dbReference type="EMBL" id="GL888661">
    <property type="protein sequence ID" value="EGI58608.1"/>
    <property type="molecule type" value="Genomic_DNA"/>
</dbReference>
<reference evidence="1" key="1">
    <citation type="submission" date="2011-02" db="EMBL/GenBank/DDBJ databases">
        <title>The genome of the leaf-cutting ant Acromyrmex echinatior suggests key adaptations to social evolution and fungus farming.</title>
        <authorList>
            <person name="Nygaard S."/>
            <person name="Zhang G."/>
        </authorList>
    </citation>
    <scope>NUCLEOTIDE SEQUENCE</scope>
</reference>
<name>F4X4L8_ACREC</name>
<dbReference type="InParanoid" id="F4X4L8"/>
<organism evidence="2">
    <name type="scientific">Acromyrmex echinatior</name>
    <name type="common">Panamanian leafcutter ant</name>
    <name type="synonym">Acromyrmex octospinosus echinatior</name>
    <dbReference type="NCBI Taxonomy" id="103372"/>
    <lineage>
        <taxon>Eukaryota</taxon>
        <taxon>Metazoa</taxon>
        <taxon>Ecdysozoa</taxon>
        <taxon>Arthropoda</taxon>
        <taxon>Hexapoda</taxon>
        <taxon>Insecta</taxon>
        <taxon>Pterygota</taxon>
        <taxon>Neoptera</taxon>
        <taxon>Endopterygota</taxon>
        <taxon>Hymenoptera</taxon>
        <taxon>Apocrita</taxon>
        <taxon>Aculeata</taxon>
        <taxon>Formicoidea</taxon>
        <taxon>Formicidae</taxon>
        <taxon>Myrmicinae</taxon>
        <taxon>Acromyrmex</taxon>
    </lineage>
</organism>
<accession>F4X4L8</accession>
<gene>
    <name evidence="1" type="ORF">G5I_13284</name>
</gene>
<evidence type="ECO:0000313" key="2">
    <source>
        <dbReference type="Proteomes" id="UP000007755"/>
    </source>
</evidence>
<dbReference type="Proteomes" id="UP000007755">
    <property type="component" value="Unassembled WGS sequence"/>
</dbReference>
<keyword evidence="2" id="KW-1185">Reference proteome</keyword>
<proteinExistence type="predicted"/>